<evidence type="ECO:0000259" key="5">
    <source>
        <dbReference type="PROSITE" id="PS50011"/>
    </source>
</evidence>
<keyword evidence="4" id="KW-0067">ATP-binding</keyword>
<dbReference type="Gene3D" id="1.50.10.10">
    <property type="match status" value="1"/>
</dbReference>
<evidence type="ECO:0000313" key="6">
    <source>
        <dbReference type="EMBL" id="MDC0671980.1"/>
    </source>
</evidence>
<dbReference type="PRINTS" id="PR01950">
    <property type="entry name" value="LANCSUPER"/>
</dbReference>
<dbReference type="InterPro" id="IPR053524">
    <property type="entry name" value="Aerial_hyphae_peptide-synth"/>
</dbReference>
<evidence type="ECO:0000256" key="1">
    <source>
        <dbReference type="ARBA" id="ARBA00022679"/>
    </source>
</evidence>
<feature type="domain" description="Protein kinase" evidence="5">
    <location>
        <begin position="233"/>
        <end position="511"/>
    </location>
</feature>
<organism evidence="6 7">
    <name type="scientific">Nannocystis radixulma</name>
    <dbReference type="NCBI Taxonomy" id="2995305"/>
    <lineage>
        <taxon>Bacteria</taxon>
        <taxon>Pseudomonadati</taxon>
        <taxon>Myxococcota</taxon>
        <taxon>Polyangia</taxon>
        <taxon>Nannocystales</taxon>
        <taxon>Nannocystaceae</taxon>
        <taxon>Nannocystis</taxon>
    </lineage>
</organism>
<dbReference type="InterPro" id="IPR000719">
    <property type="entry name" value="Prot_kinase_dom"/>
</dbReference>
<keyword evidence="2" id="KW-0547">Nucleotide-binding</keyword>
<dbReference type="InterPro" id="IPR007822">
    <property type="entry name" value="LANC-like"/>
</dbReference>
<dbReference type="InterPro" id="IPR012341">
    <property type="entry name" value="6hp_glycosidase-like_sf"/>
</dbReference>
<dbReference type="SUPFAM" id="SSF158745">
    <property type="entry name" value="LanC-like"/>
    <property type="match status" value="1"/>
</dbReference>
<dbReference type="InterPro" id="IPR045269">
    <property type="entry name" value="Atg1-like"/>
</dbReference>
<reference evidence="6 7" key="1">
    <citation type="submission" date="2022-11" db="EMBL/GenBank/DDBJ databases">
        <title>Minimal conservation of predation-associated metabolite biosynthetic gene clusters underscores biosynthetic potential of Myxococcota including descriptions for ten novel species: Archangium lansinium sp. nov., Myxococcus landrumus sp. nov., Nannocystis bai.</title>
        <authorList>
            <person name="Ahearne A."/>
            <person name="Stevens C."/>
            <person name="Dowd S."/>
        </authorList>
    </citation>
    <scope>NUCLEOTIDE SEQUENCE [LARGE SCALE GENOMIC DNA]</scope>
    <source>
        <strain evidence="6 7">NCELM</strain>
    </source>
</reference>
<gene>
    <name evidence="6" type="primary">lanKC</name>
    <name evidence="6" type="ORF">POL58_29815</name>
</gene>
<dbReference type="SMART" id="SM00220">
    <property type="entry name" value="S_TKc"/>
    <property type="match status" value="1"/>
</dbReference>
<dbReference type="InterPro" id="IPR011009">
    <property type="entry name" value="Kinase-like_dom_sf"/>
</dbReference>
<proteinExistence type="predicted"/>
<dbReference type="Pfam" id="PF05147">
    <property type="entry name" value="LANC_like"/>
    <property type="match status" value="1"/>
</dbReference>
<dbReference type="SUPFAM" id="SSF56112">
    <property type="entry name" value="Protein kinase-like (PK-like)"/>
    <property type="match status" value="1"/>
</dbReference>
<dbReference type="Gene3D" id="3.30.200.20">
    <property type="entry name" value="Phosphorylase Kinase, domain 1"/>
    <property type="match status" value="1"/>
</dbReference>
<keyword evidence="3" id="KW-0418">Kinase</keyword>
<dbReference type="RefSeq" id="WP_272002998.1">
    <property type="nucleotide sequence ID" value="NZ_JAQNDN010000019.1"/>
</dbReference>
<dbReference type="NCBIfam" id="NF038151">
    <property type="entry name" value="lanthi_synth_III"/>
    <property type="match status" value="1"/>
</dbReference>
<sequence length="883" mass="97403">MHGIDRMAGQELFLFTITHPERYEGLDAYRSAKPEFRELVRSLLPDGWMLGENRGIWSSVRPPADGTPDAGFKIHVSSKHEDAKAVLEAVVPILVDETVAFKHIVDPDLLDLQNSSIMPASSCGKFITIYPRDRDQLGRLMRRLHEATRSVEGPYILSDRRYEGSKVLFYRYGAFKSARHVDVYGEARPTIRCPDGRTVEDARLPYFALPEGIDDPFQEPAEEPAEPILKGRFKALSAMGSSSKGGVYRCLDLATSAEVVVKEARPLVNRVVRCRRDAVDCLRNEYRILKRLEATGVTPRVVDFFQEWEHSFLVTELAAGVPLSSYRATESFAILLQADPSADDIRRFCGELLAIARKIVAGVRAIHGCGVVIQDLAPQNILFAPSSGQVTFVDFESAYCDHEASESPTLPVRTPGFAADPGAEPRVLTAQDDRRAVTRILGDLVCPVTTFFALAPHCRKPLLDHVAREKGIPEPFVRLIMEGGEPAQDIDALLDEAGRSVEGILTPGPLLPLRTVGELREIVARIAGYVVGEIDRAVDPLDLPVDYRRCLTNKLSVAYGAAGIALFLSRATGEVPDSLLDRLVEEASTMDDRHYPPGLYMGMSGVAWTLLELGRREEAEKLMDVAAASPLLRDNADMFYGASGWGLANLYFFDRLGDERYLRNATEAALAVESKLSEAAEGRYYVNMGDVYSGLAHGAAGIAYFMLKLHQITDQEPPLSCARALMAYEMASAERRQASVLCRRSAQDPTVYPYWRIGSAGVGSVALRMHAALKDERYAALAREIAHGLRQRYCVYPSNLSGMAGLGNFFVDMHRFTGADEYLTEARRFVDRIMLFALERPAGIVFPGEGLMRTSTDHGTGSSGIGAFIHRLLTGSGIPYLDF</sequence>
<accession>A0ABT5BEF5</accession>
<evidence type="ECO:0000256" key="4">
    <source>
        <dbReference type="ARBA" id="ARBA00022840"/>
    </source>
</evidence>
<dbReference type="InterPro" id="IPR058053">
    <property type="entry name" value="RamC_C"/>
</dbReference>
<evidence type="ECO:0000256" key="2">
    <source>
        <dbReference type="ARBA" id="ARBA00022741"/>
    </source>
</evidence>
<protein>
    <submittedName>
        <fullName evidence="6">Class III lanthionine synthetase LanKC</fullName>
    </submittedName>
</protein>
<dbReference type="Pfam" id="PF25816">
    <property type="entry name" value="RamC_N"/>
    <property type="match status" value="1"/>
</dbReference>
<comment type="caution">
    <text evidence="6">The sequence shown here is derived from an EMBL/GenBank/DDBJ whole genome shotgun (WGS) entry which is preliminary data.</text>
</comment>
<evidence type="ECO:0000256" key="3">
    <source>
        <dbReference type="ARBA" id="ARBA00022777"/>
    </source>
</evidence>
<evidence type="ECO:0000313" key="7">
    <source>
        <dbReference type="Proteomes" id="UP001217838"/>
    </source>
</evidence>
<name>A0ABT5BEF5_9BACT</name>
<dbReference type="Gene3D" id="1.10.510.10">
    <property type="entry name" value="Transferase(Phosphotransferase) domain 1"/>
    <property type="match status" value="1"/>
</dbReference>
<keyword evidence="1" id="KW-0808">Transferase</keyword>
<dbReference type="InterPro" id="IPR057929">
    <property type="entry name" value="RamC_N"/>
</dbReference>
<dbReference type="CDD" id="cd04791">
    <property type="entry name" value="LanC_SerThrkinase"/>
    <property type="match status" value="1"/>
</dbReference>
<dbReference type="Proteomes" id="UP001217838">
    <property type="component" value="Unassembled WGS sequence"/>
</dbReference>
<dbReference type="EMBL" id="JAQNDN010000019">
    <property type="protein sequence ID" value="MDC0671980.1"/>
    <property type="molecule type" value="Genomic_DNA"/>
</dbReference>
<dbReference type="Pfam" id="PF00069">
    <property type="entry name" value="Pkinase"/>
    <property type="match status" value="1"/>
</dbReference>
<keyword evidence="7" id="KW-1185">Reference proteome</keyword>
<dbReference type="PANTHER" id="PTHR24348:SF22">
    <property type="entry name" value="NON-SPECIFIC SERINE_THREONINE PROTEIN KINASE"/>
    <property type="match status" value="1"/>
</dbReference>
<dbReference type="SMART" id="SM01260">
    <property type="entry name" value="LANC_like"/>
    <property type="match status" value="1"/>
</dbReference>
<dbReference type="PROSITE" id="PS50011">
    <property type="entry name" value="PROTEIN_KINASE_DOM"/>
    <property type="match status" value="1"/>
</dbReference>
<dbReference type="PANTHER" id="PTHR24348">
    <property type="entry name" value="SERINE/THREONINE-PROTEIN KINASE UNC-51-RELATED"/>
    <property type="match status" value="1"/>
</dbReference>